<protein>
    <submittedName>
        <fullName evidence="1">Uncharacterized protein</fullName>
    </submittedName>
</protein>
<organism evidence="1 2">
    <name type="scientific">Streptococcus mitis</name>
    <dbReference type="NCBI Taxonomy" id="28037"/>
    <lineage>
        <taxon>Bacteria</taxon>
        <taxon>Bacillati</taxon>
        <taxon>Bacillota</taxon>
        <taxon>Bacilli</taxon>
        <taxon>Lactobacillales</taxon>
        <taxon>Streptococcaceae</taxon>
        <taxon>Streptococcus</taxon>
        <taxon>Streptococcus mitis group</taxon>
    </lineage>
</organism>
<dbReference type="EMBL" id="LRQR01000076">
    <property type="protein sequence ID" value="KXA60035.1"/>
    <property type="molecule type" value="Genomic_DNA"/>
</dbReference>
<comment type="caution">
    <text evidence="1">The sequence shown here is derived from an EMBL/GenBank/DDBJ whole genome shotgun (WGS) entry which is preliminary data.</text>
</comment>
<accession>A0A133RXI3</accession>
<gene>
    <name evidence="1" type="ORF">HMPREF3228_01257</name>
</gene>
<proteinExistence type="predicted"/>
<evidence type="ECO:0000313" key="2">
    <source>
        <dbReference type="Proteomes" id="UP000070065"/>
    </source>
</evidence>
<dbReference type="AlphaFoldDB" id="A0A133RXI3"/>
<reference evidence="1 2" key="1">
    <citation type="submission" date="2016-01" db="EMBL/GenBank/DDBJ databases">
        <authorList>
            <person name="Oliw E.H."/>
        </authorList>
    </citation>
    <scope>NUCLEOTIDE SEQUENCE [LARGE SCALE GENOMIC DNA]</scope>
    <source>
        <strain evidence="1 2">CMW7705B</strain>
    </source>
</reference>
<evidence type="ECO:0000313" key="1">
    <source>
        <dbReference type="EMBL" id="KXA60035.1"/>
    </source>
</evidence>
<sequence length="49" mass="6078">MKTIKFILLKMCFLSSMIYQIFYGDPFNFLVHFYIRKRKGKVNIFLNYF</sequence>
<dbReference type="Proteomes" id="UP000070065">
    <property type="component" value="Unassembled WGS sequence"/>
</dbReference>
<dbReference type="PATRIC" id="fig|28037.231.peg.1247"/>
<name>A0A133RXI3_STRMT</name>